<protein>
    <submittedName>
        <fullName evidence="1">Uncharacterized protein</fullName>
    </submittedName>
</protein>
<organism evidence="1">
    <name type="scientific">Rhizophora mucronata</name>
    <name type="common">Asiatic mangrove</name>
    <dbReference type="NCBI Taxonomy" id="61149"/>
    <lineage>
        <taxon>Eukaryota</taxon>
        <taxon>Viridiplantae</taxon>
        <taxon>Streptophyta</taxon>
        <taxon>Embryophyta</taxon>
        <taxon>Tracheophyta</taxon>
        <taxon>Spermatophyta</taxon>
        <taxon>Magnoliopsida</taxon>
        <taxon>eudicotyledons</taxon>
        <taxon>Gunneridae</taxon>
        <taxon>Pentapetalae</taxon>
        <taxon>rosids</taxon>
        <taxon>fabids</taxon>
        <taxon>Malpighiales</taxon>
        <taxon>Rhizophoraceae</taxon>
        <taxon>Rhizophora</taxon>
    </lineage>
</organism>
<evidence type="ECO:0000313" key="1">
    <source>
        <dbReference type="EMBL" id="MBX35057.1"/>
    </source>
</evidence>
<name>A0A2P2MXV6_RHIMU</name>
<dbReference type="EMBL" id="GGEC01054573">
    <property type="protein sequence ID" value="MBX35057.1"/>
    <property type="molecule type" value="Transcribed_RNA"/>
</dbReference>
<proteinExistence type="predicted"/>
<sequence length="36" mass="4040">MCLDCALSSDLRICLSVLRLLPAPLNYSFVYLFSCV</sequence>
<accession>A0A2P2MXV6</accession>
<reference evidence="1" key="1">
    <citation type="submission" date="2018-02" db="EMBL/GenBank/DDBJ databases">
        <title>Rhizophora mucronata_Transcriptome.</title>
        <authorList>
            <person name="Meera S.P."/>
            <person name="Sreeshan A."/>
            <person name="Augustine A."/>
        </authorList>
    </citation>
    <scope>NUCLEOTIDE SEQUENCE</scope>
    <source>
        <tissue evidence="1">Leaf</tissue>
    </source>
</reference>
<dbReference type="AlphaFoldDB" id="A0A2P2MXV6"/>